<comment type="similarity">
    <text evidence="1">Belongs to the transferase hexapeptide repeat family.</text>
</comment>
<feature type="active site" description="Proton acceptor" evidence="2">
    <location>
        <position position="135"/>
    </location>
</feature>
<dbReference type="InterPro" id="IPR041561">
    <property type="entry name" value="PglD_N"/>
</dbReference>
<dbReference type="KEGG" id="abo:ABO_0926"/>
<proteinExistence type="inferred from homology"/>
<dbReference type="CDD" id="cd03360">
    <property type="entry name" value="LbH_AT_putative"/>
    <property type="match status" value="1"/>
</dbReference>
<dbReference type="Gene3D" id="3.40.50.20">
    <property type="match status" value="1"/>
</dbReference>
<dbReference type="SUPFAM" id="SSF51161">
    <property type="entry name" value="Trimeric LpxA-like enzymes"/>
    <property type="match status" value="1"/>
</dbReference>
<dbReference type="RefSeq" id="WP_011588210.1">
    <property type="nucleotide sequence ID" value="NC_008260.1"/>
</dbReference>
<dbReference type="AlphaFoldDB" id="Q0VR24"/>
<accession>Q0VR24</accession>
<evidence type="ECO:0000313" key="6">
    <source>
        <dbReference type="Proteomes" id="UP000008871"/>
    </source>
</evidence>
<dbReference type="Pfam" id="PF17836">
    <property type="entry name" value="PglD_N"/>
    <property type="match status" value="1"/>
</dbReference>
<dbReference type="Gene3D" id="2.160.10.10">
    <property type="entry name" value="Hexapeptide repeat proteins"/>
    <property type="match status" value="1"/>
</dbReference>
<dbReference type="Pfam" id="PF00132">
    <property type="entry name" value="Hexapep"/>
    <property type="match status" value="1"/>
</dbReference>
<evidence type="ECO:0000313" key="5">
    <source>
        <dbReference type="EMBL" id="CAL16374.1"/>
    </source>
</evidence>
<feature type="binding site" evidence="3">
    <location>
        <position position="144"/>
    </location>
    <ligand>
        <name>acetyl-CoA</name>
        <dbReference type="ChEBI" id="CHEBI:57288"/>
    </ligand>
</feature>
<evidence type="ECO:0000256" key="3">
    <source>
        <dbReference type="PIRSR" id="PIRSR620019-2"/>
    </source>
</evidence>
<dbReference type="eggNOG" id="COG0110">
    <property type="taxonomic scope" value="Bacteria"/>
</dbReference>
<sequence>MSRRLGIIGAGGHGKVVADTAERAGWSKVVFFDPRFGLSEQTHAHWPLLGFPEDAQTHECDGYFVAIGNSQARQQWCEWLLDRRLPVASVIDPASTVSQYAMLESGVLVVAGAVINADAHIAQGVIVNTRAAIDHDCTIGAYSHVCPGSALAGTVAVGEHSWLGIGCQVRQGVSIGSNVMVGAGATVVSDIQDGLTVVGTPARPQKIL</sequence>
<dbReference type="STRING" id="393595.ABO_0926"/>
<protein>
    <submittedName>
        <fullName evidence="5">Acyl-[acyl-carrier-protein]--UDP-N-acetylglucosa mine O-acylt</fullName>
    </submittedName>
</protein>
<feature type="site" description="Increases basicity of active site His" evidence="2">
    <location>
        <position position="136"/>
    </location>
</feature>
<dbReference type="HOGENOM" id="CLU_081811_2_0_6"/>
<feature type="binding site" evidence="3">
    <location>
        <position position="165"/>
    </location>
    <ligand>
        <name>acetyl-CoA</name>
        <dbReference type="ChEBI" id="CHEBI:57288"/>
    </ligand>
</feature>
<dbReference type="InterPro" id="IPR001451">
    <property type="entry name" value="Hexapep"/>
</dbReference>
<dbReference type="InterPro" id="IPR050179">
    <property type="entry name" value="Trans_hexapeptide_repeat"/>
</dbReference>
<keyword evidence="6" id="KW-1185">Reference proteome</keyword>
<dbReference type="PANTHER" id="PTHR43300:SF7">
    <property type="entry name" value="UDP-N-ACETYLBACILLOSAMINE N-ACETYLTRANSFERASE"/>
    <property type="match status" value="1"/>
</dbReference>
<evidence type="ECO:0000256" key="2">
    <source>
        <dbReference type="PIRSR" id="PIRSR620019-1"/>
    </source>
</evidence>
<dbReference type="Proteomes" id="UP000008871">
    <property type="component" value="Chromosome"/>
</dbReference>
<reference evidence="5 6" key="1">
    <citation type="journal article" date="2006" name="Nat. Biotechnol.">
        <title>Genome sequence of the ubiquitous hydrocarbon-degrading marine bacterium Alcanivorax borkumensis.</title>
        <authorList>
            <person name="Schneiker S."/>
            <person name="Martins dos Santos V.A.P."/>
            <person name="Bartels D."/>
            <person name="Bekel T."/>
            <person name="Brecht M."/>
            <person name="Buhrmester J."/>
            <person name="Chernikova T.N."/>
            <person name="Denaro R."/>
            <person name="Ferrer M."/>
            <person name="Gertler C."/>
            <person name="Goesmann A."/>
            <person name="Golyshina O.V."/>
            <person name="Kaminski F."/>
            <person name="Khachane A.N."/>
            <person name="Lang S."/>
            <person name="Linke B."/>
            <person name="McHardy A.C."/>
            <person name="Meyer F."/>
            <person name="Nechitaylo T."/>
            <person name="Puehler A."/>
            <person name="Regenhardt D."/>
            <person name="Rupp O."/>
            <person name="Sabirova J.S."/>
            <person name="Selbitschka W."/>
            <person name="Yakimov M.M."/>
            <person name="Timmis K.N."/>
            <person name="Vorhoelter F.-J."/>
            <person name="Weidner S."/>
            <person name="Kaiser O."/>
            <person name="Golyshin P.N."/>
        </authorList>
    </citation>
    <scope>NUCLEOTIDE SEQUENCE [LARGE SCALE GENOMIC DNA]</scope>
    <source>
        <strain evidence="6">ATCC 700651 / DSM 11573 / NCIMB 13689 / SK2</strain>
    </source>
</reference>
<feature type="binding site" evidence="3">
    <location>
        <position position="68"/>
    </location>
    <ligand>
        <name>substrate</name>
    </ligand>
</feature>
<dbReference type="NCBIfam" id="TIGR03570">
    <property type="entry name" value="NeuD_NnaD"/>
    <property type="match status" value="1"/>
</dbReference>
<organism evidence="5 6">
    <name type="scientific">Alcanivorax borkumensis (strain ATCC 700651 / DSM 11573 / NCIMB 13689 / SK2)</name>
    <dbReference type="NCBI Taxonomy" id="393595"/>
    <lineage>
        <taxon>Bacteria</taxon>
        <taxon>Pseudomonadati</taxon>
        <taxon>Pseudomonadota</taxon>
        <taxon>Gammaproteobacteria</taxon>
        <taxon>Oceanospirillales</taxon>
        <taxon>Alcanivoracaceae</taxon>
        <taxon>Alcanivorax</taxon>
    </lineage>
</organism>
<evidence type="ECO:0000256" key="1">
    <source>
        <dbReference type="ARBA" id="ARBA00007274"/>
    </source>
</evidence>
<dbReference type="PANTHER" id="PTHR43300">
    <property type="entry name" value="ACETYLTRANSFERASE"/>
    <property type="match status" value="1"/>
</dbReference>
<gene>
    <name evidence="5" type="ordered locus">ABO_0926</name>
</gene>
<dbReference type="InterPro" id="IPR011004">
    <property type="entry name" value="Trimer_LpxA-like_sf"/>
</dbReference>
<dbReference type="OrthoDB" id="9794407at2"/>
<evidence type="ECO:0000259" key="4">
    <source>
        <dbReference type="Pfam" id="PF17836"/>
    </source>
</evidence>
<dbReference type="EMBL" id="AM286690">
    <property type="protein sequence ID" value="CAL16374.1"/>
    <property type="molecule type" value="Genomic_DNA"/>
</dbReference>
<name>Q0VR24_ALCBS</name>
<dbReference type="InterPro" id="IPR020019">
    <property type="entry name" value="AcTrfase_PglD-like"/>
</dbReference>
<feature type="domain" description="PglD N-terminal" evidence="4">
    <location>
        <begin position="5"/>
        <end position="80"/>
    </location>
</feature>